<proteinExistence type="inferred from homology"/>
<dbReference type="PROSITE" id="PS50294">
    <property type="entry name" value="WD_REPEATS_REGION"/>
    <property type="match status" value="1"/>
</dbReference>
<keyword evidence="9" id="KW-1185">Reference proteome</keyword>
<evidence type="ECO:0000313" key="9">
    <source>
        <dbReference type="Proteomes" id="UP001201163"/>
    </source>
</evidence>
<dbReference type="Proteomes" id="UP001201163">
    <property type="component" value="Unassembled WGS sequence"/>
</dbReference>
<evidence type="ECO:0000256" key="7">
    <source>
        <dbReference type="SAM" id="MobiDB-lite"/>
    </source>
</evidence>
<evidence type="ECO:0000313" key="8">
    <source>
        <dbReference type="EMBL" id="KAH8997526.1"/>
    </source>
</evidence>
<keyword evidence="2 6" id="KW-0853">WD repeat</keyword>
<keyword evidence="3" id="KW-0677">Repeat</keyword>
<dbReference type="PANTHER" id="PTHR10253">
    <property type="entry name" value="POLYCOMB PROTEIN"/>
    <property type="match status" value="1"/>
</dbReference>
<feature type="repeat" description="WD" evidence="6">
    <location>
        <begin position="232"/>
        <end position="265"/>
    </location>
</feature>
<evidence type="ECO:0000256" key="2">
    <source>
        <dbReference type="ARBA" id="ARBA00022574"/>
    </source>
</evidence>
<dbReference type="InterPro" id="IPR015943">
    <property type="entry name" value="WD40/YVTN_repeat-like_dom_sf"/>
</dbReference>
<protein>
    <submittedName>
        <fullName evidence="8">WD40-repeat-containing domain protein</fullName>
    </submittedName>
</protein>
<evidence type="ECO:0000256" key="4">
    <source>
        <dbReference type="ARBA" id="ARBA00023015"/>
    </source>
</evidence>
<accession>A0AAD4QDV9</accession>
<feature type="region of interest" description="Disordered" evidence="7">
    <location>
        <begin position="195"/>
        <end position="216"/>
    </location>
</feature>
<name>A0AAD4QDV9_9AGAM</name>
<organism evidence="8 9">
    <name type="scientific">Lactarius akahatsu</name>
    <dbReference type="NCBI Taxonomy" id="416441"/>
    <lineage>
        <taxon>Eukaryota</taxon>
        <taxon>Fungi</taxon>
        <taxon>Dikarya</taxon>
        <taxon>Basidiomycota</taxon>
        <taxon>Agaricomycotina</taxon>
        <taxon>Agaricomycetes</taxon>
        <taxon>Russulales</taxon>
        <taxon>Russulaceae</taxon>
        <taxon>Lactarius</taxon>
    </lineage>
</organism>
<evidence type="ECO:0000256" key="1">
    <source>
        <dbReference type="ARBA" id="ARBA00008075"/>
    </source>
</evidence>
<dbReference type="InterPro" id="IPR001680">
    <property type="entry name" value="WD40_rpt"/>
</dbReference>
<dbReference type="SUPFAM" id="SSF50978">
    <property type="entry name" value="WD40 repeat-like"/>
    <property type="match status" value="1"/>
</dbReference>
<reference evidence="8" key="1">
    <citation type="submission" date="2022-01" db="EMBL/GenBank/DDBJ databases">
        <title>Comparative genomics reveals a dynamic genome evolution in the ectomycorrhizal milk-cap (Lactarius) mushrooms.</title>
        <authorList>
            <consortium name="DOE Joint Genome Institute"/>
            <person name="Lebreton A."/>
            <person name="Tang N."/>
            <person name="Kuo A."/>
            <person name="LaButti K."/>
            <person name="Drula E."/>
            <person name="Barry K."/>
            <person name="Clum A."/>
            <person name="Lipzen A."/>
            <person name="Mousain D."/>
            <person name="Ng V."/>
            <person name="Wang R."/>
            <person name="Wang X."/>
            <person name="Dai Y."/>
            <person name="Henrissat B."/>
            <person name="Grigoriev I.V."/>
            <person name="Guerin-Laguette A."/>
            <person name="Yu F."/>
            <person name="Martin F.M."/>
        </authorList>
    </citation>
    <scope>NUCLEOTIDE SEQUENCE</scope>
    <source>
        <strain evidence="8">QP</strain>
    </source>
</reference>
<dbReference type="AlphaFoldDB" id="A0AAD4QDV9"/>
<sequence length="508" mass="56167">MDNDSEQSPWYRDSRLVEPPFQLVKCFKNLRGPSYRFVSLFPWNLGSLQSLGELYSDHLSNEWPRFVQTYAGLTVIGNAEELYLVPSVSSSGKQKKQIRLDTKAGPITAVAWALNGGSPLEPLLVIALSSIVCVYSVRLGEPTSFLRGHGGSITSIAVHPRVPFYVCTTSSDQTARIYDLDRFPDDANPFANPFWNPGTGPSKGGAPHGLRPSERTEWGRGQCTTILAGGRSGGHFAAVTCAAFHPTFPLIATGGMDRVVKIWRVHGFKGVLNREDKPLYSSTLVHRSSVASIAWLAEDTLFTHCTSTEFSSQRVVPPTEQSIEGEEKLEWVGSPGRIVILRWLGLNRFFPPGETRHQEVQRGCVADYQESSSFTVIASIPLPYYPHTPHLNVFGDVYHDHIILVTHGRSIRLLNASHVPHLEATEFPTDDEQFPTAFVAQTRLRAEETTDAKWLRKNEWVGSLGWTIDLDPIFAGGESIQAVDMGLNGGMIAAVGSNGSMWIWMKSM</sequence>
<keyword evidence="4" id="KW-0805">Transcription regulation</keyword>
<dbReference type="Gene3D" id="2.130.10.10">
    <property type="entry name" value="YVTN repeat-like/Quinoprotein amine dehydrogenase"/>
    <property type="match status" value="1"/>
</dbReference>
<dbReference type="PROSITE" id="PS50082">
    <property type="entry name" value="WD_REPEATS_2"/>
    <property type="match status" value="2"/>
</dbReference>
<dbReference type="SMART" id="SM00320">
    <property type="entry name" value="WD40"/>
    <property type="match status" value="4"/>
</dbReference>
<dbReference type="EMBL" id="JAKELL010000007">
    <property type="protein sequence ID" value="KAH8997526.1"/>
    <property type="molecule type" value="Genomic_DNA"/>
</dbReference>
<feature type="repeat" description="WD" evidence="6">
    <location>
        <begin position="146"/>
        <end position="181"/>
    </location>
</feature>
<dbReference type="Pfam" id="PF00400">
    <property type="entry name" value="WD40"/>
    <property type="match status" value="2"/>
</dbReference>
<dbReference type="InterPro" id="IPR051243">
    <property type="entry name" value="PcG_WD-repeat"/>
</dbReference>
<keyword evidence="5" id="KW-0804">Transcription</keyword>
<gene>
    <name evidence="8" type="ORF">EDB92DRAFT_1840269</name>
</gene>
<comment type="caution">
    <text evidence="8">The sequence shown here is derived from an EMBL/GenBank/DDBJ whole genome shotgun (WGS) entry which is preliminary data.</text>
</comment>
<comment type="similarity">
    <text evidence="1">Belongs to the WD repeat ESC family.</text>
</comment>
<evidence type="ECO:0000256" key="5">
    <source>
        <dbReference type="ARBA" id="ARBA00023163"/>
    </source>
</evidence>
<evidence type="ECO:0000256" key="3">
    <source>
        <dbReference type="ARBA" id="ARBA00022737"/>
    </source>
</evidence>
<dbReference type="InterPro" id="IPR036322">
    <property type="entry name" value="WD40_repeat_dom_sf"/>
</dbReference>
<evidence type="ECO:0000256" key="6">
    <source>
        <dbReference type="PROSITE-ProRule" id="PRU00221"/>
    </source>
</evidence>